<evidence type="ECO:0000313" key="1">
    <source>
        <dbReference type="EMBL" id="KAI3727417.1"/>
    </source>
</evidence>
<protein>
    <submittedName>
        <fullName evidence="1">Uncharacterized protein</fullName>
    </submittedName>
</protein>
<proteinExistence type="predicted"/>
<dbReference type="EMBL" id="CM042039">
    <property type="protein sequence ID" value="KAI3727417.1"/>
    <property type="molecule type" value="Genomic_DNA"/>
</dbReference>
<comment type="caution">
    <text evidence="1">The sequence shown here is derived from an EMBL/GenBank/DDBJ whole genome shotgun (WGS) entry which is preliminary data.</text>
</comment>
<keyword evidence="2" id="KW-1185">Reference proteome</keyword>
<reference evidence="2" key="1">
    <citation type="journal article" date="2022" name="Mol. Ecol. Resour.">
        <title>The genomes of chicory, endive, great burdock and yacon provide insights into Asteraceae palaeo-polyploidization history and plant inulin production.</title>
        <authorList>
            <person name="Fan W."/>
            <person name="Wang S."/>
            <person name="Wang H."/>
            <person name="Wang A."/>
            <person name="Jiang F."/>
            <person name="Liu H."/>
            <person name="Zhao H."/>
            <person name="Xu D."/>
            <person name="Zhang Y."/>
        </authorList>
    </citation>
    <scope>NUCLEOTIDE SEQUENCE [LARGE SCALE GENOMIC DNA]</scope>
    <source>
        <strain evidence="2">cv. Yunnan</strain>
    </source>
</reference>
<dbReference type="Proteomes" id="UP001056120">
    <property type="component" value="Linkage Group LG22"/>
</dbReference>
<name>A0ACB9BZI3_9ASTR</name>
<gene>
    <name evidence="1" type="ORF">L1987_67231</name>
</gene>
<organism evidence="1 2">
    <name type="scientific">Smallanthus sonchifolius</name>
    <dbReference type="NCBI Taxonomy" id="185202"/>
    <lineage>
        <taxon>Eukaryota</taxon>
        <taxon>Viridiplantae</taxon>
        <taxon>Streptophyta</taxon>
        <taxon>Embryophyta</taxon>
        <taxon>Tracheophyta</taxon>
        <taxon>Spermatophyta</taxon>
        <taxon>Magnoliopsida</taxon>
        <taxon>eudicotyledons</taxon>
        <taxon>Gunneridae</taxon>
        <taxon>Pentapetalae</taxon>
        <taxon>asterids</taxon>
        <taxon>campanulids</taxon>
        <taxon>Asterales</taxon>
        <taxon>Asteraceae</taxon>
        <taxon>Asteroideae</taxon>
        <taxon>Heliantheae alliance</taxon>
        <taxon>Millerieae</taxon>
        <taxon>Smallanthus</taxon>
    </lineage>
</organism>
<reference evidence="1 2" key="2">
    <citation type="journal article" date="2022" name="Mol. Ecol. Resour.">
        <title>The genomes of chicory, endive, great burdock and yacon provide insights into Asteraceae paleo-polyploidization history and plant inulin production.</title>
        <authorList>
            <person name="Fan W."/>
            <person name="Wang S."/>
            <person name="Wang H."/>
            <person name="Wang A."/>
            <person name="Jiang F."/>
            <person name="Liu H."/>
            <person name="Zhao H."/>
            <person name="Xu D."/>
            <person name="Zhang Y."/>
        </authorList>
    </citation>
    <scope>NUCLEOTIDE SEQUENCE [LARGE SCALE GENOMIC DNA]</scope>
    <source>
        <strain evidence="2">cv. Yunnan</strain>
        <tissue evidence="1">Leaves</tissue>
    </source>
</reference>
<evidence type="ECO:0000313" key="2">
    <source>
        <dbReference type="Proteomes" id="UP001056120"/>
    </source>
</evidence>
<sequence length="633" mass="71549">MGWVVCAFFGIWGSGLVHLSPLGTLQFWRDRRWIVVLAGWRTDTGLWGNMAKLYKGHMQAGKSKRKSKTIGPGTDSPNFRAYGNSMQFNEEDLKDVWCNFRTKPYWQDRKDNKDLIISTRIHYDKGSFKDNTRDIGKLKDLRAQKNWYTGKGNRGGVTAVDKIHNLHSEIRVTRSITSKIHGARRDTPFSGKNGGRKLKTTVNLIPKSISKNEITPTSDQILINSCSKPMSADPKLIDVEIEAETINLDGEIMQDLTVEYSRSVGKEYSGSVGETDSVEKLPGCYADTDMDVNSPQIDCRQSQLNSLNDPGQSEGFNEAGQSQCKAATKFLKQNLDHINTCSDNMDGDKMNLNVEKSASIPESGIIENQFQSHYNQLFQFEEPSVMSAFIQSIDLHQTMEPVKSDLCPLFDSDDHYNSFHDYGSKLLKSNVEEAVPVFTIDSSILHALKLLYRQKVLNDIKNCTIDESKDVIPKEGPPDKKMKVIKIEKEVIKGNSGQDGKKFFKVINTKNNTQKKKVELARRTEQENFVAPILSVHYNMGHKKEDPKHLHAYSAENSKITKKSSMREARNQIVRLKRQNKFDPRKVKKAVKFSDKNTSILGAGPTTEKMVFGANFKSKDSLKSENKDENVDK</sequence>
<accession>A0ACB9BZI3</accession>